<name>A0A261FEY2_9BIFI</name>
<dbReference type="Gene3D" id="2.30.30.110">
    <property type="match status" value="1"/>
</dbReference>
<protein>
    <submittedName>
        <fullName evidence="3">mRNA interferase PemK</fullName>
    </submittedName>
</protein>
<comment type="caution">
    <text evidence="3">The sequence shown here is derived from an EMBL/GenBank/DDBJ whole genome shotgun (WGS) entry which is preliminary data.</text>
</comment>
<dbReference type="PANTHER" id="PTHR33988">
    <property type="entry name" value="ENDORIBONUCLEASE MAZF-RELATED"/>
    <property type="match status" value="1"/>
</dbReference>
<dbReference type="GO" id="GO:0006402">
    <property type="term" value="P:mRNA catabolic process"/>
    <property type="evidence" value="ECO:0007669"/>
    <property type="project" value="TreeGrafter"/>
</dbReference>
<dbReference type="EMBL" id="MWWW01000028">
    <property type="protein sequence ID" value="OZG57436.1"/>
    <property type="molecule type" value="Genomic_DNA"/>
</dbReference>
<organism evidence="3 4">
    <name type="scientific">Bifidobacterium myosotis</name>
    <dbReference type="NCBI Taxonomy" id="1630166"/>
    <lineage>
        <taxon>Bacteria</taxon>
        <taxon>Bacillati</taxon>
        <taxon>Actinomycetota</taxon>
        <taxon>Actinomycetes</taxon>
        <taxon>Bifidobacteriales</taxon>
        <taxon>Bifidobacteriaceae</taxon>
        <taxon>Bifidobacterium</taxon>
    </lineage>
</organism>
<dbReference type="InterPro" id="IPR011067">
    <property type="entry name" value="Plasmid_toxin/cell-grow_inhib"/>
</dbReference>
<dbReference type="InterPro" id="IPR003477">
    <property type="entry name" value="PemK-like"/>
</dbReference>
<dbReference type="Pfam" id="PF02452">
    <property type="entry name" value="PemK_toxin"/>
    <property type="match status" value="1"/>
</dbReference>
<dbReference type="GO" id="GO:0003677">
    <property type="term" value="F:DNA binding"/>
    <property type="evidence" value="ECO:0007669"/>
    <property type="project" value="InterPro"/>
</dbReference>
<dbReference type="RefSeq" id="WP_211276851.1">
    <property type="nucleotide sequence ID" value="NZ_MWWW01000028.1"/>
</dbReference>
<gene>
    <name evidence="3" type="ORF">BMYO_1933</name>
</gene>
<dbReference type="SUPFAM" id="SSF50118">
    <property type="entry name" value="Cell growth inhibitor/plasmid maintenance toxic component"/>
    <property type="match status" value="1"/>
</dbReference>
<dbReference type="GO" id="GO:0004521">
    <property type="term" value="F:RNA endonuclease activity"/>
    <property type="evidence" value="ECO:0007669"/>
    <property type="project" value="TreeGrafter"/>
</dbReference>
<evidence type="ECO:0000256" key="1">
    <source>
        <dbReference type="ARBA" id="ARBA00007521"/>
    </source>
</evidence>
<sequence length="125" mass="13930">MFHYGDIVYVNLDPSLGHEQNKRRPVVVVGNDRFNSRCNLTFITPITHTDNGYPLHVNVGLIMGEENALINGYAAVEQTKSLDLSMREPQKVGVAPDSVMEEISDRLLSCLLRDDQTVLSSDLLS</sequence>
<reference evidence="3 4" key="1">
    <citation type="journal article" date="2017" name="BMC Genomics">
        <title>Comparative genomic and phylogenomic analyses of the Bifidobacteriaceae family.</title>
        <authorList>
            <person name="Lugli G.A."/>
            <person name="Milani C."/>
            <person name="Turroni F."/>
            <person name="Duranti S."/>
            <person name="Mancabelli L."/>
            <person name="Mangifesta M."/>
            <person name="Ferrario C."/>
            <person name="Modesto M."/>
            <person name="Mattarelli P."/>
            <person name="Jiri K."/>
            <person name="van Sinderen D."/>
            <person name="Ventura M."/>
        </authorList>
    </citation>
    <scope>NUCLEOTIDE SEQUENCE [LARGE SCALE GENOMIC DNA]</scope>
    <source>
        <strain evidence="3 4">DSM 100196</strain>
    </source>
</reference>
<keyword evidence="2" id="KW-1277">Toxin-antitoxin system</keyword>
<dbReference type="AlphaFoldDB" id="A0A261FEY2"/>
<accession>A0A261FEY2</accession>
<evidence type="ECO:0000256" key="2">
    <source>
        <dbReference type="ARBA" id="ARBA00022649"/>
    </source>
</evidence>
<dbReference type="Proteomes" id="UP000216871">
    <property type="component" value="Unassembled WGS sequence"/>
</dbReference>
<dbReference type="GO" id="GO:0016075">
    <property type="term" value="P:rRNA catabolic process"/>
    <property type="evidence" value="ECO:0007669"/>
    <property type="project" value="TreeGrafter"/>
</dbReference>
<evidence type="ECO:0000313" key="4">
    <source>
        <dbReference type="Proteomes" id="UP000216871"/>
    </source>
</evidence>
<proteinExistence type="inferred from homology"/>
<dbReference type="PANTHER" id="PTHR33988:SF3">
    <property type="entry name" value="ENDORIBONUCLEASE TOXIN CHPB-RELATED"/>
    <property type="match status" value="1"/>
</dbReference>
<keyword evidence="4" id="KW-1185">Reference proteome</keyword>
<comment type="similarity">
    <text evidence="1">Belongs to the PemK/MazF family.</text>
</comment>
<evidence type="ECO:0000313" key="3">
    <source>
        <dbReference type="EMBL" id="OZG57436.1"/>
    </source>
</evidence>